<dbReference type="EMBL" id="JADXDR010000096">
    <property type="protein sequence ID" value="KAI7839619.1"/>
    <property type="molecule type" value="Genomic_DNA"/>
</dbReference>
<sequence length="350" mass="36727">MAPPAPASPPSELYFSAAGEAELRRQYDAALAALPAPHTERYVTTENFGQVHVLECGPAGAPPLVLWHGTACPGPFMLSSGFGFGGLTKRFRVIIPDIPLQSGGRSDPANLDPAAHGHGRWAAEVLAALGFAGSPASASDAGASAAAPSTAAGGASGAGATARPPLQMGVSLGGALLLDVMAIHPETVGGAVLVVPGSLHPEAGHNWLPLRASLAMLLHWVLRRDWSGALVARIMMAEMCDEPESTDPAMQAVRLAFRHVRFFPEPPRTATITDEALRAFKAPVLLIASEHDVFGPGRGTIERAQRLWPGSQCEAVLLEGHKHMPGGQDTMDVTGKICEWAAEHHFDRTE</sequence>
<organism evidence="1 2">
    <name type="scientific">Chlorella ohadii</name>
    <dbReference type="NCBI Taxonomy" id="2649997"/>
    <lineage>
        <taxon>Eukaryota</taxon>
        <taxon>Viridiplantae</taxon>
        <taxon>Chlorophyta</taxon>
        <taxon>core chlorophytes</taxon>
        <taxon>Trebouxiophyceae</taxon>
        <taxon>Chlorellales</taxon>
        <taxon>Chlorellaceae</taxon>
        <taxon>Chlorella clade</taxon>
        <taxon>Chlorella</taxon>
    </lineage>
</organism>
<evidence type="ECO:0000313" key="1">
    <source>
        <dbReference type="EMBL" id="KAI7839619.1"/>
    </source>
</evidence>
<accession>A0AAD5DNM0</accession>
<dbReference type="InterPro" id="IPR029058">
    <property type="entry name" value="AB_hydrolase_fold"/>
</dbReference>
<comment type="caution">
    <text evidence="1">The sequence shown here is derived from an EMBL/GenBank/DDBJ whole genome shotgun (WGS) entry which is preliminary data.</text>
</comment>
<evidence type="ECO:0000313" key="2">
    <source>
        <dbReference type="Proteomes" id="UP001205105"/>
    </source>
</evidence>
<protein>
    <recommendedName>
        <fullName evidence="3">AB hydrolase-1 domain-containing protein</fullName>
    </recommendedName>
</protein>
<reference evidence="1" key="1">
    <citation type="submission" date="2020-11" db="EMBL/GenBank/DDBJ databases">
        <title>Chlorella ohadii genome sequencing and assembly.</title>
        <authorList>
            <person name="Murik O."/>
            <person name="Treves H."/>
            <person name="Kedem I."/>
            <person name="Shotland Y."/>
            <person name="Kaplan A."/>
        </authorList>
    </citation>
    <scope>NUCLEOTIDE SEQUENCE</scope>
    <source>
        <strain evidence="1">1</strain>
    </source>
</reference>
<dbReference type="SUPFAM" id="SSF53474">
    <property type="entry name" value="alpha/beta-Hydrolases"/>
    <property type="match status" value="1"/>
</dbReference>
<gene>
    <name evidence="1" type="ORF">COHA_006619</name>
</gene>
<dbReference type="Proteomes" id="UP001205105">
    <property type="component" value="Unassembled WGS sequence"/>
</dbReference>
<evidence type="ECO:0008006" key="3">
    <source>
        <dbReference type="Google" id="ProtNLM"/>
    </source>
</evidence>
<dbReference type="Gene3D" id="3.40.50.1820">
    <property type="entry name" value="alpha/beta hydrolase"/>
    <property type="match status" value="1"/>
</dbReference>
<name>A0AAD5DNM0_9CHLO</name>
<keyword evidence="2" id="KW-1185">Reference proteome</keyword>
<dbReference type="AlphaFoldDB" id="A0AAD5DNM0"/>
<proteinExistence type="predicted"/>